<dbReference type="EMBL" id="JAPNUD010000068">
    <property type="protein sequence ID" value="MDA0643476.1"/>
    <property type="molecule type" value="Genomic_DNA"/>
</dbReference>
<comment type="function">
    <text evidence="2 7">Converts N-acetylmannosamine-6-phosphate (ManNAc-6-P) to N-acetylglucosamine-6-phosphate (GlcNAc-6-P).</text>
</comment>
<gene>
    <name evidence="7" type="primary">nanE</name>
    <name evidence="8" type="ORF">OUY24_22845</name>
</gene>
<comment type="pathway">
    <text evidence="3 7">Amino-sugar metabolism; N-acetylneuraminate degradation; D-fructose 6-phosphate from N-acetylneuraminate: step 3/5.</text>
</comment>
<dbReference type="Gene3D" id="3.20.20.70">
    <property type="entry name" value="Aldolase class I"/>
    <property type="match status" value="1"/>
</dbReference>
<comment type="caution">
    <text evidence="8">The sequence shown here is derived from an EMBL/GenBank/DDBJ whole genome shotgun (WGS) entry which is preliminary data.</text>
</comment>
<dbReference type="GO" id="GO:0047465">
    <property type="term" value="F:N-acylglucosamine-6-phosphate 2-epimerase activity"/>
    <property type="evidence" value="ECO:0007669"/>
    <property type="project" value="UniProtKB-EC"/>
</dbReference>
<dbReference type="RefSeq" id="WP_271277739.1">
    <property type="nucleotide sequence ID" value="NZ_BAABFD010000018.1"/>
</dbReference>
<proteinExistence type="inferred from homology"/>
<comment type="catalytic activity">
    <reaction evidence="1 7">
        <text>an N-acyl-D-glucosamine 6-phosphate = an N-acyl-D-mannosamine 6-phosphate</text>
        <dbReference type="Rhea" id="RHEA:23932"/>
        <dbReference type="ChEBI" id="CHEBI:57599"/>
        <dbReference type="ChEBI" id="CHEBI:57666"/>
        <dbReference type="EC" id="5.1.3.9"/>
    </reaction>
</comment>
<dbReference type="EC" id="5.1.3.9" evidence="7"/>
<evidence type="ECO:0000256" key="7">
    <source>
        <dbReference type="HAMAP-Rule" id="MF_01235"/>
    </source>
</evidence>
<dbReference type="InterPro" id="IPR007260">
    <property type="entry name" value="NanE"/>
</dbReference>
<reference evidence="8 9" key="1">
    <citation type="submission" date="2022-11" db="EMBL/GenBank/DDBJ databases">
        <title>Nonomuraea corallina sp. nov., a new species of the genus Nonomuraea isolated from sea side sediment in Thai sea.</title>
        <authorList>
            <person name="Ngamcharungchit C."/>
            <person name="Matsumoto A."/>
            <person name="Suriyachadkun C."/>
            <person name="Panbangred W."/>
            <person name="Inahashi Y."/>
            <person name="Intra B."/>
        </authorList>
    </citation>
    <scope>NUCLEOTIDE SEQUENCE [LARGE SCALE GENOMIC DNA]</scope>
    <source>
        <strain evidence="8 9">DSM 43553</strain>
    </source>
</reference>
<dbReference type="Proteomes" id="UP001212498">
    <property type="component" value="Unassembled WGS sequence"/>
</dbReference>
<dbReference type="PANTHER" id="PTHR36204:SF1">
    <property type="entry name" value="N-ACETYLMANNOSAMINE-6-PHOSPHATE 2-EPIMERASE-RELATED"/>
    <property type="match status" value="1"/>
</dbReference>
<dbReference type="SUPFAM" id="SSF51366">
    <property type="entry name" value="Ribulose-phoshate binding barrel"/>
    <property type="match status" value="1"/>
</dbReference>
<dbReference type="InterPro" id="IPR011060">
    <property type="entry name" value="RibuloseP-bd_barrel"/>
</dbReference>
<keyword evidence="9" id="KW-1185">Reference proteome</keyword>
<evidence type="ECO:0000256" key="5">
    <source>
        <dbReference type="ARBA" id="ARBA00023235"/>
    </source>
</evidence>
<accession>A0ABT4T1T1</accession>
<evidence type="ECO:0000313" key="9">
    <source>
        <dbReference type="Proteomes" id="UP001212498"/>
    </source>
</evidence>
<comment type="similarity">
    <text evidence="4 7">Belongs to the NanE family.</text>
</comment>
<evidence type="ECO:0000256" key="1">
    <source>
        <dbReference type="ARBA" id="ARBA00000056"/>
    </source>
</evidence>
<protein>
    <recommendedName>
        <fullName evidence="7">Putative N-acetylmannosamine-6-phosphate 2-epimerase</fullName>
        <ecNumber evidence="7">5.1.3.9</ecNumber>
    </recommendedName>
    <alternativeName>
        <fullName evidence="7">ManNAc-6-P epimerase</fullName>
    </alternativeName>
</protein>
<dbReference type="PANTHER" id="PTHR36204">
    <property type="entry name" value="N-ACETYLMANNOSAMINE-6-PHOSPHATE 2-EPIMERASE-RELATED"/>
    <property type="match status" value="1"/>
</dbReference>
<dbReference type="InterPro" id="IPR013785">
    <property type="entry name" value="Aldolase_TIM"/>
</dbReference>
<evidence type="ECO:0000256" key="4">
    <source>
        <dbReference type="ARBA" id="ARBA00007439"/>
    </source>
</evidence>
<evidence type="ECO:0000256" key="2">
    <source>
        <dbReference type="ARBA" id="ARBA00002147"/>
    </source>
</evidence>
<sequence>MTDTTFRFAPPRFAPPRFAPARFASVRFASVRFASVRFASVRFASVRFASARFAPPRFAPVPPCVGPLRVGRFASARFALARRALARWALGTVLDARVIGPLRATTIEDSRDHQSRRIMTSAAEHPALAAIRGRLVVSCQAYPGEPMRDPDTMCRVARAVAAGGAAGIRAQGLEDLRRIRAALDLPLIGLWKDGDGDVFITPTLDHALAVAATGADIVAVDGTCRPRPDGRTLAETVKAVHERTGRLVMADVSTYEEGIAAAEAGADVVGTTLSGYTAYSRPGPGPDLELVAGLARDLPVPVIAEGRVHTAEQAAAAVEAGAYAVVVGTAITHPTTITRWFADRVTRPGA</sequence>
<name>A0ABT4T1T1_9ACTN</name>
<keyword evidence="5 7" id="KW-0413">Isomerase</keyword>
<dbReference type="HAMAP" id="MF_01235">
    <property type="entry name" value="ManNAc6P_epimer"/>
    <property type="match status" value="1"/>
</dbReference>
<evidence type="ECO:0000256" key="3">
    <source>
        <dbReference type="ARBA" id="ARBA00005081"/>
    </source>
</evidence>
<evidence type="ECO:0000313" key="8">
    <source>
        <dbReference type="EMBL" id="MDA0643476.1"/>
    </source>
</evidence>
<organism evidence="8 9">
    <name type="scientific">Nonomuraea ferruginea</name>
    <dbReference type="NCBI Taxonomy" id="46174"/>
    <lineage>
        <taxon>Bacteria</taxon>
        <taxon>Bacillati</taxon>
        <taxon>Actinomycetota</taxon>
        <taxon>Actinomycetes</taxon>
        <taxon>Streptosporangiales</taxon>
        <taxon>Streptosporangiaceae</taxon>
        <taxon>Nonomuraea</taxon>
    </lineage>
</organism>
<dbReference type="NCBIfam" id="NF002231">
    <property type="entry name" value="PRK01130.1"/>
    <property type="match status" value="1"/>
</dbReference>
<keyword evidence="6 7" id="KW-0119">Carbohydrate metabolism</keyword>
<dbReference type="Pfam" id="PF04131">
    <property type="entry name" value="NanE"/>
    <property type="match status" value="1"/>
</dbReference>
<evidence type="ECO:0000256" key="6">
    <source>
        <dbReference type="ARBA" id="ARBA00023277"/>
    </source>
</evidence>